<reference evidence="1 2" key="1">
    <citation type="journal article" date="2014" name="Genome Announc.">
        <title>Draft genome sequences of six enterohepatic helicobacter species isolated from humans and one from rhesus macaques.</title>
        <authorList>
            <person name="Shen Z."/>
            <person name="Sheh A."/>
            <person name="Young S.K."/>
            <person name="Abouelliel A."/>
            <person name="Ward D.V."/>
            <person name="Earl A.M."/>
            <person name="Fox J.G."/>
        </authorList>
    </citation>
    <scope>NUCLEOTIDE SEQUENCE [LARGE SCALE GENOMIC DNA]</scope>
    <source>
        <strain evidence="1 2">MIT 99-5501</strain>
    </source>
</reference>
<dbReference type="EMBL" id="AZJI01000004">
    <property type="protein sequence ID" value="ETD24193.1"/>
    <property type="molecule type" value="Genomic_DNA"/>
</dbReference>
<dbReference type="OrthoDB" id="5319509at2"/>
<sequence>MKRAIKDLFFVWFVMISSLQGLKSSDLFESPKSINSGEVSGFILGLGASYGSFGFTQYSETQTTIVDNKSTAQGGTTTTTTITPLYSISANGYGAGGGIILGYQGFLEPFKQVVQFGVRVYGDLNATKTHIKNDDKIYAPTMLRYGLNIDMMMNFIVVKRVFGLGLFAGVRIGGISYLGKDIDSIDRELRGLNNGNFPKSRFDLGINVGLRANIARNSGVEFIFALPMFELDYKANKERVAKSNGQTTTTTNRLRGDFKERWSVGLRYIWTFD</sequence>
<dbReference type="HOGENOM" id="CLU_026212_4_0_7"/>
<dbReference type="Pfam" id="PF01856">
    <property type="entry name" value="HP_OMP"/>
    <property type="match status" value="1"/>
</dbReference>
<comment type="caution">
    <text evidence="1">The sequence shown here is derived from an EMBL/GenBank/DDBJ whole genome shotgun (WGS) entry which is preliminary data.</text>
</comment>
<accession>V8C9V3</accession>
<dbReference type="InterPro" id="IPR002718">
    <property type="entry name" value="OMP_Helicobacter"/>
</dbReference>
<organism evidence="1 2">
    <name type="scientific">Helicobacter macacae MIT 99-5501</name>
    <dbReference type="NCBI Taxonomy" id="1357400"/>
    <lineage>
        <taxon>Bacteria</taxon>
        <taxon>Pseudomonadati</taxon>
        <taxon>Campylobacterota</taxon>
        <taxon>Epsilonproteobacteria</taxon>
        <taxon>Campylobacterales</taxon>
        <taxon>Helicobacteraceae</taxon>
        <taxon>Helicobacter</taxon>
    </lineage>
</organism>
<dbReference type="PATRIC" id="fig|1357400.3.peg.1292"/>
<evidence type="ECO:0000313" key="2">
    <source>
        <dbReference type="Proteomes" id="UP000018731"/>
    </source>
</evidence>
<gene>
    <name evidence="1" type="ORF">HMPREF2086_00942</name>
</gene>
<protein>
    <recommendedName>
        <fullName evidence="3">Outer membrane protein beta-barrel domain-containing protein</fullName>
    </recommendedName>
</protein>
<proteinExistence type="predicted"/>
<dbReference type="RefSeq" id="WP_023927666.1">
    <property type="nucleotide sequence ID" value="NZ_KI669454.1"/>
</dbReference>
<keyword evidence="2" id="KW-1185">Reference proteome</keyword>
<name>V8C9V3_9HELI</name>
<dbReference type="Proteomes" id="UP000018731">
    <property type="component" value="Unassembled WGS sequence"/>
</dbReference>
<dbReference type="STRING" id="1357400.HMPREF2086_00942"/>
<evidence type="ECO:0000313" key="1">
    <source>
        <dbReference type="EMBL" id="ETD24193.1"/>
    </source>
</evidence>
<evidence type="ECO:0008006" key="3">
    <source>
        <dbReference type="Google" id="ProtNLM"/>
    </source>
</evidence>
<dbReference type="AlphaFoldDB" id="V8C9V3"/>